<gene>
    <name evidence="1" type="ORF">QE152_g40056</name>
</gene>
<proteinExistence type="predicted"/>
<dbReference type="AlphaFoldDB" id="A0AAW1HSK6"/>
<keyword evidence="2" id="KW-1185">Reference proteome</keyword>
<dbReference type="EMBL" id="JASPKY010001023">
    <property type="protein sequence ID" value="KAK9679409.1"/>
    <property type="molecule type" value="Genomic_DNA"/>
</dbReference>
<name>A0AAW1HSK6_POPJA</name>
<accession>A0AAW1HSK6</accession>
<comment type="caution">
    <text evidence="1">The sequence shown here is derived from an EMBL/GenBank/DDBJ whole genome shotgun (WGS) entry which is preliminary data.</text>
</comment>
<reference evidence="1 2" key="1">
    <citation type="journal article" date="2024" name="BMC Genomics">
        <title>De novo assembly and annotation of Popillia japonica's genome with initial clues to its potential as an invasive pest.</title>
        <authorList>
            <person name="Cucini C."/>
            <person name="Boschi S."/>
            <person name="Funari R."/>
            <person name="Cardaioli E."/>
            <person name="Iannotti N."/>
            <person name="Marturano G."/>
            <person name="Paoli F."/>
            <person name="Bruttini M."/>
            <person name="Carapelli A."/>
            <person name="Frati F."/>
            <person name="Nardi F."/>
        </authorList>
    </citation>
    <scope>NUCLEOTIDE SEQUENCE [LARGE SCALE GENOMIC DNA]</scope>
    <source>
        <strain evidence="1">DMR45628</strain>
    </source>
</reference>
<evidence type="ECO:0000313" key="1">
    <source>
        <dbReference type="EMBL" id="KAK9679409.1"/>
    </source>
</evidence>
<dbReference type="Proteomes" id="UP001458880">
    <property type="component" value="Unassembled WGS sequence"/>
</dbReference>
<evidence type="ECO:0000313" key="2">
    <source>
        <dbReference type="Proteomes" id="UP001458880"/>
    </source>
</evidence>
<organism evidence="1 2">
    <name type="scientific">Popillia japonica</name>
    <name type="common">Japanese beetle</name>
    <dbReference type="NCBI Taxonomy" id="7064"/>
    <lineage>
        <taxon>Eukaryota</taxon>
        <taxon>Metazoa</taxon>
        <taxon>Ecdysozoa</taxon>
        <taxon>Arthropoda</taxon>
        <taxon>Hexapoda</taxon>
        <taxon>Insecta</taxon>
        <taxon>Pterygota</taxon>
        <taxon>Neoptera</taxon>
        <taxon>Endopterygota</taxon>
        <taxon>Coleoptera</taxon>
        <taxon>Polyphaga</taxon>
        <taxon>Scarabaeiformia</taxon>
        <taxon>Scarabaeidae</taxon>
        <taxon>Rutelinae</taxon>
        <taxon>Popillia</taxon>
    </lineage>
</organism>
<sequence>MVLHCTEFLPVINTYEHPSDLFDLEDDKKECIVNMEKHLPFIDVEFCNMKMNALIDSVVSAEPVGHKVNENPEACLHKEIQCEKEENKDFVIGLFKDYIRLVDETSCVTDKKFEHKLIVDDSIQFNCKLYPIPYHYREKV</sequence>
<protein>
    <submittedName>
        <fullName evidence="1">Uncharacterized protein</fullName>
    </submittedName>
</protein>